<dbReference type="InterPro" id="IPR000971">
    <property type="entry name" value="Globin"/>
</dbReference>
<comment type="similarity">
    <text evidence="3">In the C-terminal section; belongs to the flavoprotein pyridine nucleotide cytochrome reductase family.</text>
</comment>
<dbReference type="GO" id="GO:0071500">
    <property type="term" value="P:cellular response to nitrosative stress"/>
    <property type="evidence" value="ECO:0007669"/>
    <property type="project" value="TreeGrafter"/>
</dbReference>
<proteinExistence type="inferred from homology"/>
<dbReference type="FunFam" id="2.40.30.10:FF:000034">
    <property type="entry name" value="Flavohemoprotein"/>
    <property type="match status" value="1"/>
</dbReference>
<dbReference type="CDD" id="cd06184">
    <property type="entry name" value="flavohem_like_fad_nad_binding"/>
    <property type="match status" value="1"/>
</dbReference>
<accession>A0A1B7L6S5</accession>
<dbReference type="GO" id="GO:0046210">
    <property type="term" value="P:nitric oxide catabolic process"/>
    <property type="evidence" value="ECO:0007669"/>
    <property type="project" value="TreeGrafter"/>
</dbReference>
<evidence type="ECO:0000259" key="25">
    <source>
        <dbReference type="PROSITE" id="PS51384"/>
    </source>
</evidence>
<comment type="catalytic activity">
    <reaction evidence="22">
        <text>2 nitric oxide + NADPH + 2 O2 = 2 nitrate + NADP(+) + H(+)</text>
        <dbReference type="Rhea" id="RHEA:19465"/>
        <dbReference type="ChEBI" id="CHEBI:15378"/>
        <dbReference type="ChEBI" id="CHEBI:15379"/>
        <dbReference type="ChEBI" id="CHEBI:16480"/>
        <dbReference type="ChEBI" id="CHEBI:17632"/>
        <dbReference type="ChEBI" id="CHEBI:57783"/>
        <dbReference type="ChEBI" id="CHEBI:58349"/>
        <dbReference type="EC" id="1.14.12.17"/>
    </reaction>
</comment>
<evidence type="ECO:0000256" key="7">
    <source>
        <dbReference type="ARBA" id="ARBA00022575"/>
    </source>
</evidence>
<evidence type="ECO:0000256" key="14">
    <source>
        <dbReference type="ARBA" id="ARBA00023002"/>
    </source>
</evidence>
<dbReference type="InterPro" id="IPR017927">
    <property type="entry name" value="FAD-bd_FR_type"/>
</dbReference>
<dbReference type="GO" id="GO:0020037">
    <property type="term" value="F:heme binding"/>
    <property type="evidence" value="ECO:0007669"/>
    <property type="project" value="InterPro"/>
</dbReference>
<evidence type="ECO:0000256" key="8">
    <source>
        <dbReference type="ARBA" id="ARBA00022617"/>
    </source>
</evidence>
<dbReference type="FunFam" id="1.10.490.10:FF:000003">
    <property type="entry name" value="Flavohemoprotein"/>
    <property type="match status" value="1"/>
</dbReference>
<dbReference type="PROSITE" id="PS01033">
    <property type="entry name" value="GLOBIN"/>
    <property type="match status" value="1"/>
</dbReference>
<keyword evidence="15" id="KW-0408">Iron</keyword>
<dbReference type="PANTHER" id="PTHR43396">
    <property type="entry name" value="FLAVOHEMOPROTEIN"/>
    <property type="match status" value="1"/>
</dbReference>
<comment type="caution">
    <text evidence="26">The sequence shown here is derived from an EMBL/GenBank/DDBJ whole genome shotgun (WGS) entry which is preliminary data.</text>
</comment>
<dbReference type="InterPro" id="IPR009050">
    <property type="entry name" value="Globin-like_sf"/>
</dbReference>
<evidence type="ECO:0000256" key="20">
    <source>
        <dbReference type="ARBA" id="ARBA00033187"/>
    </source>
</evidence>
<keyword evidence="16" id="KW-0520">NAD</keyword>
<comment type="cofactor">
    <cofactor evidence="2">
        <name>FAD</name>
        <dbReference type="ChEBI" id="CHEBI:57692"/>
    </cofactor>
</comment>
<evidence type="ECO:0000256" key="17">
    <source>
        <dbReference type="ARBA" id="ARBA00025094"/>
    </source>
</evidence>
<dbReference type="PROSITE" id="PS51384">
    <property type="entry name" value="FAD_FR"/>
    <property type="match status" value="1"/>
</dbReference>
<dbReference type="InterPro" id="IPR001433">
    <property type="entry name" value="OxRdtase_FAD/NAD-bd"/>
</dbReference>
<evidence type="ECO:0000259" key="24">
    <source>
        <dbReference type="PROSITE" id="PS01033"/>
    </source>
</evidence>
<dbReference type="EMBL" id="LYRP01000003">
    <property type="protein sequence ID" value="OAT77980.1"/>
    <property type="molecule type" value="Genomic_DNA"/>
</dbReference>
<comment type="similarity">
    <text evidence="4">Belongs to the globin family. Two-domain flavohemoproteins subfamily.</text>
</comment>
<evidence type="ECO:0000256" key="6">
    <source>
        <dbReference type="ARBA" id="ARBA00014637"/>
    </source>
</evidence>
<evidence type="ECO:0000256" key="22">
    <source>
        <dbReference type="ARBA" id="ARBA00049433"/>
    </source>
</evidence>
<dbReference type="GO" id="GO:0005344">
    <property type="term" value="F:oxygen carrier activity"/>
    <property type="evidence" value="ECO:0007669"/>
    <property type="project" value="UniProtKB-KW"/>
</dbReference>
<dbReference type="GO" id="GO:0019825">
    <property type="term" value="F:oxygen binding"/>
    <property type="evidence" value="ECO:0007669"/>
    <property type="project" value="InterPro"/>
</dbReference>
<dbReference type="Proteomes" id="UP000078225">
    <property type="component" value="Unassembled WGS sequence"/>
</dbReference>
<evidence type="ECO:0000256" key="5">
    <source>
        <dbReference type="ARBA" id="ARBA00012229"/>
    </source>
</evidence>
<keyword evidence="26" id="KW-0223">Dioxygenase</keyword>
<dbReference type="RefSeq" id="WP_064596024.1">
    <property type="nucleotide sequence ID" value="NZ_LYRP01000003.1"/>
</dbReference>
<dbReference type="OrthoDB" id="9801223at2"/>
<evidence type="ECO:0000256" key="1">
    <source>
        <dbReference type="ARBA" id="ARBA00001970"/>
    </source>
</evidence>
<dbReference type="GO" id="GO:0046872">
    <property type="term" value="F:metal ion binding"/>
    <property type="evidence" value="ECO:0007669"/>
    <property type="project" value="UniProtKB-KW"/>
</dbReference>
<evidence type="ECO:0000256" key="9">
    <source>
        <dbReference type="ARBA" id="ARBA00022621"/>
    </source>
</evidence>
<dbReference type="Gene3D" id="1.10.490.10">
    <property type="entry name" value="Globins"/>
    <property type="match status" value="1"/>
</dbReference>
<evidence type="ECO:0000313" key="26">
    <source>
        <dbReference type="EMBL" id="OAT77980.1"/>
    </source>
</evidence>
<evidence type="ECO:0000256" key="2">
    <source>
        <dbReference type="ARBA" id="ARBA00001974"/>
    </source>
</evidence>
<dbReference type="Pfam" id="PF00042">
    <property type="entry name" value="Globin"/>
    <property type="match status" value="1"/>
</dbReference>
<dbReference type="FunFam" id="3.40.50.80:FF:000010">
    <property type="entry name" value="Flavohemoprotein"/>
    <property type="match status" value="1"/>
</dbReference>
<evidence type="ECO:0000256" key="23">
    <source>
        <dbReference type="RuleBase" id="RU000356"/>
    </source>
</evidence>
<dbReference type="InterPro" id="IPR039261">
    <property type="entry name" value="FNR_nucleotide-bd"/>
</dbReference>
<reference evidence="27" key="1">
    <citation type="submission" date="2016-05" db="EMBL/GenBank/DDBJ databases">
        <authorList>
            <person name="Behera P."/>
            <person name="Vaishampayan P."/>
            <person name="Singh N."/>
            <person name="Raina V."/>
            <person name="Suar M."/>
            <person name="Pattnaik A."/>
            <person name="Rastogi G."/>
        </authorList>
    </citation>
    <scope>NUCLEOTIDE SEQUENCE [LARGE SCALE GENOMIC DNA]</scope>
    <source>
        <strain evidence="27">MP23</strain>
    </source>
</reference>
<sequence length="396" mass="44164">MIDAKTIAIVKSTIPAVVETGPALTAHFYQRMFNHNPELKEIFNMSNQRNGDQREALFNAICAWASHLETPEVLTNAVEKIAQKHTSFSIQPAQYDIVGYHLLATLKEMLNPGQDVLDAWGKAYQALAGIFIRREAEIYQSNQNQDGGWQGTRPFRLVAKTRESETITGFRFAAADGGPVMPYQPGQYTAVWIKPVGFENQEIRQYSLTHQPDGQHYSIAVKRDNKGLVSRWLHDCAEPGDIIHLAPPAGDFYLDVTPKTPVSLISAGTGQTPLLAMLGSLARHEHQAQVNWFHAAENGLRHAFADHVNNTGGQLRHFTQQVWYSKPGPADITGTGSIKAGHMDLTPYISSLNDSQMTWWLCGPVGFMQFIARQLMDNGVNAERIRYECFGPHKVL</sequence>
<dbReference type="Gene3D" id="3.40.50.80">
    <property type="entry name" value="Nucleotide-binding domain of ferredoxin-NADP reductase (FNR) module"/>
    <property type="match status" value="1"/>
</dbReference>
<evidence type="ECO:0000313" key="27">
    <source>
        <dbReference type="Proteomes" id="UP000078225"/>
    </source>
</evidence>
<evidence type="ECO:0000256" key="21">
    <source>
        <dbReference type="ARBA" id="ARBA00048649"/>
    </source>
</evidence>
<evidence type="ECO:0000256" key="12">
    <source>
        <dbReference type="ARBA" id="ARBA00022827"/>
    </source>
</evidence>
<dbReference type="InterPro" id="IPR017938">
    <property type="entry name" value="Riboflavin_synthase-like_b-brl"/>
</dbReference>
<evidence type="ECO:0000256" key="15">
    <source>
        <dbReference type="ARBA" id="ARBA00023004"/>
    </source>
</evidence>
<dbReference type="SUPFAM" id="SSF63380">
    <property type="entry name" value="Riboflavin synthase domain-like"/>
    <property type="match status" value="1"/>
</dbReference>
<dbReference type="SUPFAM" id="SSF46458">
    <property type="entry name" value="Globin-like"/>
    <property type="match status" value="1"/>
</dbReference>
<keyword evidence="8 23" id="KW-0349">Heme</keyword>
<evidence type="ECO:0000256" key="3">
    <source>
        <dbReference type="ARBA" id="ARBA00006401"/>
    </source>
</evidence>
<keyword evidence="12" id="KW-0274">FAD</keyword>
<dbReference type="Gene3D" id="2.40.30.10">
    <property type="entry name" value="Translation factors"/>
    <property type="match status" value="1"/>
</dbReference>
<evidence type="ECO:0000256" key="18">
    <source>
        <dbReference type="ARBA" id="ARBA00030024"/>
    </source>
</evidence>
<dbReference type="InterPro" id="IPR012292">
    <property type="entry name" value="Globin/Proto"/>
</dbReference>
<evidence type="ECO:0000256" key="11">
    <source>
        <dbReference type="ARBA" id="ARBA00022723"/>
    </source>
</evidence>
<dbReference type="CDD" id="cd14776">
    <property type="entry name" value="HmpEc-globin-like"/>
    <property type="match status" value="1"/>
</dbReference>
<dbReference type="STRING" id="1691903.A9B99_19070"/>
<keyword evidence="7" id="KW-0216">Detoxification</keyword>
<dbReference type="GO" id="GO:0009636">
    <property type="term" value="P:response to toxic substance"/>
    <property type="evidence" value="ECO:0007669"/>
    <property type="project" value="UniProtKB-KW"/>
</dbReference>
<evidence type="ECO:0000256" key="19">
    <source>
        <dbReference type="ARBA" id="ARBA00030929"/>
    </source>
</evidence>
<dbReference type="PANTHER" id="PTHR43396:SF3">
    <property type="entry name" value="FLAVOHEMOPROTEIN"/>
    <property type="match status" value="1"/>
</dbReference>
<keyword evidence="11" id="KW-0479">Metal-binding</keyword>
<dbReference type="SUPFAM" id="SSF52343">
    <property type="entry name" value="Ferredoxin reductase-like, C-terminal NADP-linked domain"/>
    <property type="match status" value="1"/>
</dbReference>
<comment type="function">
    <text evidence="17">Is involved in NO detoxification in an aerobic process, termed nitric oxide dioxygenase (NOD) reaction that utilizes O(2) and NAD(P)H to convert NO to nitrate, which protects the bacterium from various noxious nitrogen compounds. Therefore, plays a central role in the inducible response to nitrosative stress.</text>
</comment>
<dbReference type="Pfam" id="PF00175">
    <property type="entry name" value="NAD_binding_1"/>
    <property type="match status" value="1"/>
</dbReference>
<feature type="domain" description="FAD-binding FR-type" evidence="25">
    <location>
        <begin position="150"/>
        <end position="255"/>
    </location>
</feature>
<keyword evidence="27" id="KW-1185">Reference proteome</keyword>
<dbReference type="Pfam" id="PF00970">
    <property type="entry name" value="FAD_binding_6"/>
    <property type="match status" value="1"/>
</dbReference>
<evidence type="ECO:0000256" key="10">
    <source>
        <dbReference type="ARBA" id="ARBA00022630"/>
    </source>
</evidence>
<keyword evidence="13" id="KW-0521">NADP</keyword>
<keyword evidence="9 23" id="KW-0561">Oxygen transport</keyword>
<gene>
    <name evidence="26" type="ORF">A9B99_19070</name>
</gene>
<dbReference type="EC" id="1.14.12.17" evidence="5"/>
<evidence type="ECO:0000256" key="13">
    <source>
        <dbReference type="ARBA" id="ARBA00022857"/>
    </source>
</evidence>
<feature type="domain" description="Globin" evidence="24">
    <location>
        <begin position="1"/>
        <end position="136"/>
    </location>
</feature>
<dbReference type="InterPro" id="IPR008333">
    <property type="entry name" value="Cbr1-like_FAD-bd_dom"/>
</dbReference>
<dbReference type="GO" id="GO:0071949">
    <property type="term" value="F:FAD binding"/>
    <property type="evidence" value="ECO:0007669"/>
    <property type="project" value="TreeGrafter"/>
</dbReference>
<evidence type="ECO:0000256" key="16">
    <source>
        <dbReference type="ARBA" id="ARBA00023027"/>
    </source>
</evidence>
<name>A0A1B7L6S5_9ENTR</name>
<dbReference type="AlphaFoldDB" id="A0A1B7L6S5"/>
<keyword evidence="23" id="KW-0813">Transport</keyword>
<dbReference type="GO" id="GO:0008941">
    <property type="term" value="F:nitric oxide dioxygenase NAD(P)H activity"/>
    <property type="evidence" value="ECO:0007669"/>
    <property type="project" value="UniProtKB-EC"/>
</dbReference>
<evidence type="ECO:0000256" key="4">
    <source>
        <dbReference type="ARBA" id="ARBA00008414"/>
    </source>
</evidence>
<keyword evidence="10" id="KW-0285">Flavoprotein</keyword>
<comment type="cofactor">
    <cofactor evidence="1">
        <name>heme b</name>
        <dbReference type="ChEBI" id="CHEBI:60344"/>
    </cofactor>
</comment>
<organism evidence="26 27">
    <name type="scientific">Mangrovibacter phragmitis</name>
    <dbReference type="NCBI Taxonomy" id="1691903"/>
    <lineage>
        <taxon>Bacteria</taxon>
        <taxon>Pseudomonadati</taxon>
        <taxon>Pseudomonadota</taxon>
        <taxon>Gammaproteobacteria</taxon>
        <taxon>Enterobacterales</taxon>
        <taxon>Enterobacteriaceae</taxon>
        <taxon>Mangrovibacter</taxon>
    </lineage>
</organism>
<protein>
    <recommendedName>
        <fullName evidence="6">Flavohemoprotein</fullName>
        <ecNumber evidence="5">1.14.12.17</ecNumber>
    </recommendedName>
    <alternativeName>
        <fullName evidence="19">Flavohemoglobin</fullName>
    </alternativeName>
    <alternativeName>
        <fullName evidence="18">Hemoglobin-like protein</fullName>
    </alternativeName>
    <alternativeName>
        <fullName evidence="20">Nitric oxide dioxygenase</fullName>
    </alternativeName>
</protein>
<comment type="catalytic activity">
    <reaction evidence="21">
        <text>2 nitric oxide + NADH + 2 O2 = 2 nitrate + NAD(+) + H(+)</text>
        <dbReference type="Rhea" id="RHEA:19469"/>
        <dbReference type="ChEBI" id="CHEBI:15378"/>
        <dbReference type="ChEBI" id="CHEBI:15379"/>
        <dbReference type="ChEBI" id="CHEBI:16480"/>
        <dbReference type="ChEBI" id="CHEBI:17632"/>
        <dbReference type="ChEBI" id="CHEBI:57540"/>
        <dbReference type="ChEBI" id="CHEBI:57945"/>
        <dbReference type="EC" id="1.14.12.17"/>
    </reaction>
</comment>
<dbReference type="NCBIfam" id="NF009805">
    <property type="entry name" value="PRK13289.1"/>
    <property type="match status" value="1"/>
</dbReference>
<keyword evidence="14" id="KW-0560">Oxidoreductase</keyword>